<dbReference type="NCBIfam" id="TIGR00220">
    <property type="entry name" value="mscL"/>
    <property type="match status" value="1"/>
</dbReference>
<gene>
    <name evidence="10" type="primary">mscL</name>
    <name evidence="11" type="ORF">EV186_101281</name>
</gene>
<dbReference type="GO" id="GO:0008381">
    <property type="term" value="F:mechanosensitive monoatomic ion channel activity"/>
    <property type="evidence" value="ECO:0007669"/>
    <property type="project" value="UniProtKB-UniRule"/>
</dbReference>
<evidence type="ECO:0000256" key="6">
    <source>
        <dbReference type="ARBA" id="ARBA00022989"/>
    </source>
</evidence>
<dbReference type="PANTHER" id="PTHR30266:SF2">
    <property type="entry name" value="LARGE-CONDUCTANCE MECHANOSENSITIVE CHANNEL"/>
    <property type="match status" value="1"/>
</dbReference>
<proteinExistence type="inferred from homology"/>
<evidence type="ECO:0000256" key="3">
    <source>
        <dbReference type="ARBA" id="ARBA00022448"/>
    </source>
</evidence>
<dbReference type="SUPFAM" id="SSF81330">
    <property type="entry name" value="Gated mechanosensitive channel"/>
    <property type="match status" value="1"/>
</dbReference>
<dbReference type="NCBIfam" id="NF001842">
    <property type="entry name" value="PRK00567.1-3"/>
    <property type="match status" value="1"/>
</dbReference>
<comment type="subunit">
    <text evidence="10">Homopentamer.</text>
</comment>
<keyword evidence="7 10" id="KW-0406">Ion transport</keyword>
<dbReference type="OrthoDB" id="9810350at2"/>
<reference evidence="11 12" key="1">
    <citation type="submission" date="2019-03" db="EMBL/GenBank/DDBJ databases">
        <title>Genomic Encyclopedia of Type Strains, Phase IV (KMG-IV): sequencing the most valuable type-strain genomes for metagenomic binning, comparative biology and taxonomic classification.</title>
        <authorList>
            <person name="Goeker M."/>
        </authorList>
    </citation>
    <scope>NUCLEOTIDE SEQUENCE [LARGE SCALE GENOMIC DNA]</scope>
    <source>
        <strain evidence="11 12">DSM 45361</strain>
    </source>
</reference>
<name>A0A4R6SJ50_LABRH</name>
<dbReference type="Proteomes" id="UP000295444">
    <property type="component" value="Unassembled WGS sequence"/>
</dbReference>
<dbReference type="Pfam" id="PF01741">
    <property type="entry name" value="MscL"/>
    <property type="match status" value="1"/>
</dbReference>
<keyword evidence="8 10" id="KW-0472">Membrane</keyword>
<keyword evidence="5 10" id="KW-0812">Transmembrane</keyword>
<dbReference type="Gene3D" id="1.10.1200.120">
    <property type="entry name" value="Large-conductance mechanosensitive channel, MscL, domain 1"/>
    <property type="match status" value="1"/>
</dbReference>
<keyword evidence="12" id="KW-1185">Reference proteome</keyword>
<evidence type="ECO:0000256" key="4">
    <source>
        <dbReference type="ARBA" id="ARBA00022475"/>
    </source>
</evidence>
<dbReference type="InterPro" id="IPR037673">
    <property type="entry name" value="MSC/AndL"/>
</dbReference>
<evidence type="ECO:0000256" key="1">
    <source>
        <dbReference type="ARBA" id="ARBA00004651"/>
    </source>
</evidence>
<dbReference type="GO" id="GO:0005886">
    <property type="term" value="C:plasma membrane"/>
    <property type="evidence" value="ECO:0007669"/>
    <property type="project" value="UniProtKB-SubCell"/>
</dbReference>
<evidence type="ECO:0000256" key="10">
    <source>
        <dbReference type="HAMAP-Rule" id="MF_00115"/>
    </source>
</evidence>
<dbReference type="PRINTS" id="PR01264">
    <property type="entry name" value="MECHCHANNEL"/>
</dbReference>
<sequence>MLKGFKDFLMRGNVIDLAVAVIIGTAFTAIVKAIADYLINPLIAAIGGANVNGFGFRLVGSNPKTLIDFGAIITAAINFVIIAGVVYFVIVMPMKKLQERRKRGEEPGPSQSTDVELLAEIRDLLRDQQSRTP</sequence>
<dbReference type="InterPro" id="IPR019823">
    <property type="entry name" value="Mechanosensitive_channel_CS"/>
</dbReference>
<dbReference type="InterPro" id="IPR001185">
    <property type="entry name" value="MS_channel"/>
</dbReference>
<evidence type="ECO:0000256" key="9">
    <source>
        <dbReference type="ARBA" id="ARBA00023303"/>
    </source>
</evidence>
<comment type="caution">
    <text evidence="11">The sequence shown here is derived from an EMBL/GenBank/DDBJ whole genome shotgun (WGS) entry which is preliminary data.</text>
</comment>
<feature type="transmembrane region" description="Helical" evidence="10">
    <location>
        <begin position="12"/>
        <end position="35"/>
    </location>
</feature>
<dbReference type="HAMAP" id="MF_00115">
    <property type="entry name" value="MscL"/>
    <property type="match status" value="1"/>
</dbReference>
<keyword evidence="4 10" id="KW-1003">Cell membrane</keyword>
<evidence type="ECO:0000256" key="5">
    <source>
        <dbReference type="ARBA" id="ARBA00022692"/>
    </source>
</evidence>
<evidence type="ECO:0000256" key="2">
    <source>
        <dbReference type="ARBA" id="ARBA00007254"/>
    </source>
</evidence>
<evidence type="ECO:0000256" key="7">
    <source>
        <dbReference type="ARBA" id="ARBA00023065"/>
    </source>
</evidence>
<dbReference type="InterPro" id="IPR036019">
    <property type="entry name" value="MscL_channel"/>
</dbReference>
<organism evidence="11 12">
    <name type="scientific">Labedaea rhizosphaerae</name>
    <dbReference type="NCBI Taxonomy" id="598644"/>
    <lineage>
        <taxon>Bacteria</taxon>
        <taxon>Bacillati</taxon>
        <taxon>Actinomycetota</taxon>
        <taxon>Actinomycetes</taxon>
        <taxon>Pseudonocardiales</taxon>
        <taxon>Pseudonocardiaceae</taxon>
        <taxon>Labedaea</taxon>
    </lineage>
</organism>
<keyword evidence="9 10" id="KW-0407">Ion channel</keyword>
<protein>
    <recommendedName>
        <fullName evidence="10">Large-conductance mechanosensitive channel</fullName>
    </recommendedName>
</protein>
<dbReference type="RefSeq" id="WP_133847253.1">
    <property type="nucleotide sequence ID" value="NZ_SNXZ01000001.1"/>
</dbReference>
<evidence type="ECO:0000313" key="11">
    <source>
        <dbReference type="EMBL" id="TDQ04336.1"/>
    </source>
</evidence>
<evidence type="ECO:0000256" key="8">
    <source>
        <dbReference type="ARBA" id="ARBA00023136"/>
    </source>
</evidence>
<feature type="transmembrane region" description="Helical" evidence="10">
    <location>
        <begin position="69"/>
        <end position="92"/>
    </location>
</feature>
<keyword evidence="3 10" id="KW-0813">Transport</keyword>
<keyword evidence="6 10" id="KW-1133">Transmembrane helix</keyword>
<dbReference type="PANTHER" id="PTHR30266">
    <property type="entry name" value="MECHANOSENSITIVE CHANNEL MSCL"/>
    <property type="match status" value="1"/>
</dbReference>
<comment type="function">
    <text evidence="10">Channel that opens in response to stretch forces in the membrane lipid bilayer. May participate in the regulation of osmotic pressure changes within the cell.</text>
</comment>
<evidence type="ECO:0000313" key="12">
    <source>
        <dbReference type="Proteomes" id="UP000295444"/>
    </source>
</evidence>
<dbReference type="PROSITE" id="PS01327">
    <property type="entry name" value="MSCL"/>
    <property type="match status" value="1"/>
</dbReference>
<comment type="subcellular location">
    <subcellularLocation>
        <location evidence="1 10">Cell membrane</location>
        <topology evidence="1 10">Multi-pass membrane protein</topology>
    </subcellularLocation>
</comment>
<comment type="similarity">
    <text evidence="2 10">Belongs to the MscL family.</text>
</comment>
<accession>A0A4R6SJ50</accession>
<dbReference type="AlphaFoldDB" id="A0A4R6SJ50"/>
<dbReference type="EMBL" id="SNXZ01000001">
    <property type="protein sequence ID" value="TDQ04336.1"/>
    <property type="molecule type" value="Genomic_DNA"/>
</dbReference>